<evidence type="ECO:0000313" key="1">
    <source>
        <dbReference type="EMBL" id="KCW53273.1"/>
    </source>
</evidence>
<dbReference type="EMBL" id="KK198762">
    <property type="protein sequence ID" value="KCW53273.1"/>
    <property type="molecule type" value="Genomic_DNA"/>
</dbReference>
<dbReference type="Gramene" id="KCW53273">
    <property type="protein sequence ID" value="KCW53273"/>
    <property type="gene ID" value="EUGRSUZ_J02533"/>
</dbReference>
<gene>
    <name evidence="1" type="ORF">EUGRSUZ_J02533</name>
</gene>
<reference evidence="1" key="1">
    <citation type="submission" date="2013-07" db="EMBL/GenBank/DDBJ databases">
        <title>The genome of Eucalyptus grandis.</title>
        <authorList>
            <person name="Schmutz J."/>
            <person name="Hayes R."/>
            <person name="Myburg A."/>
            <person name="Tuskan G."/>
            <person name="Grattapaglia D."/>
            <person name="Rokhsar D.S."/>
        </authorList>
    </citation>
    <scope>NUCLEOTIDE SEQUENCE</scope>
    <source>
        <tissue evidence="1">Leaf extractions</tissue>
    </source>
</reference>
<dbReference type="AlphaFoldDB" id="A0A059AHE6"/>
<name>A0A059AHE6_EUCGR</name>
<accession>A0A059AHE6</accession>
<sequence length="100" mass="11614">MPSQVLRFLGPVVSSFLKNSLSQTQKQISHKYHEIPSAKPWGHVCTNRLNLPVEQTMQQESSSSSKIMGTFCGFSRKCLFRVLSASWSRRLHHRWKQEIR</sequence>
<protein>
    <submittedName>
        <fullName evidence="1">Uncharacterized protein</fullName>
    </submittedName>
</protein>
<proteinExistence type="predicted"/>
<dbReference type="InParanoid" id="A0A059AHE6"/>
<organism evidence="1">
    <name type="scientific">Eucalyptus grandis</name>
    <name type="common">Flooded gum</name>
    <dbReference type="NCBI Taxonomy" id="71139"/>
    <lineage>
        <taxon>Eukaryota</taxon>
        <taxon>Viridiplantae</taxon>
        <taxon>Streptophyta</taxon>
        <taxon>Embryophyta</taxon>
        <taxon>Tracheophyta</taxon>
        <taxon>Spermatophyta</taxon>
        <taxon>Magnoliopsida</taxon>
        <taxon>eudicotyledons</taxon>
        <taxon>Gunneridae</taxon>
        <taxon>Pentapetalae</taxon>
        <taxon>rosids</taxon>
        <taxon>malvids</taxon>
        <taxon>Myrtales</taxon>
        <taxon>Myrtaceae</taxon>
        <taxon>Myrtoideae</taxon>
        <taxon>Eucalypteae</taxon>
        <taxon>Eucalyptus</taxon>
    </lineage>
</organism>